<sequence length="285" mass="31360">MDLPEQSNDAPAVYRAAPHQVLHQMASIETARGAADFTGDKKDEDNKCPSEASNEAQFGWGVVKSESDCSQSPSKESASGSDSCIVKAEFDNASAATSVADAQSVTISSSSSEIKSEEEDASSQVSPQPSSSTPHSKSPFAPRQTRSITRHRPPPSSSSSAAPIRSYTYHRTSNIINLPRWVAHAKKRGKTIHHLVHTLQNQFYPLIPPPGYIAPPLSLYRSTVMEVQRLYERGEVEHAVAPCWQRQPVTKRSWSSSVWSCLTQPLSICVRKRRRGKETSKMCPR</sequence>
<evidence type="ECO:0000313" key="3">
    <source>
        <dbReference type="Proteomes" id="UP000518752"/>
    </source>
</evidence>
<feature type="compositionally biased region" description="Basic and acidic residues" evidence="1">
    <location>
        <begin position="38"/>
        <end position="48"/>
    </location>
</feature>
<accession>A0A8H5M3H3</accession>
<protein>
    <submittedName>
        <fullName evidence="2">Uncharacterized protein</fullName>
    </submittedName>
</protein>
<evidence type="ECO:0000313" key="2">
    <source>
        <dbReference type="EMBL" id="KAF5379910.1"/>
    </source>
</evidence>
<dbReference type="Proteomes" id="UP000518752">
    <property type="component" value="Unassembled WGS sequence"/>
</dbReference>
<evidence type="ECO:0000256" key="1">
    <source>
        <dbReference type="SAM" id="MobiDB-lite"/>
    </source>
</evidence>
<dbReference type="EMBL" id="JAACJN010000067">
    <property type="protein sequence ID" value="KAF5379910.1"/>
    <property type="molecule type" value="Genomic_DNA"/>
</dbReference>
<dbReference type="OrthoDB" id="2918135at2759"/>
<feature type="compositionally biased region" description="Low complexity" evidence="1">
    <location>
        <begin position="122"/>
        <end position="139"/>
    </location>
</feature>
<feature type="region of interest" description="Disordered" evidence="1">
    <location>
        <begin position="109"/>
        <end position="164"/>
    </location>
</feature>
<gene>
    <name evidence="2" type="ORF">D9757_007220</name>
</gene>
<keyword evidence="3" id="KW-1185">Reference proteome</keyword>
<feature type="region of interest" description="Disordered" evidence="1">
    <location>
        <begin position="33"/>
        <end position="59"/>
    </location>
</feature>
<proteinExistence type="predicted"/>
<reference evidence="2 3" key="1">
    <citation type="journal article" date="2020" name="ISME J.">
        <title>Uncovering the hidden diversity of litter-decomposition mechanisms in mushroom-forming fungi.</title>
        <authorList>
            <person name="Floudas D."/>
            <person name="Bentzer J."/>
            <person name="Ahren D."/>
            <person name="Johansson T."/>
            <person name="Persson P."/>
            <person name="Tunlid A."/>
        </authorList>
    </citation>
    <scope>NUCLEOTIDE SEQUENCE [LARGE SCALE GENOMIC DNA]</scope>
    <source>
        <strain evidence="2 3">CBS 406.79</strain>
    </source>
</reference>
<organism evidence="2 3">
    <name type="scientific">Collybiopsis confluens</name>
    <dbReference type="NCBI Taxonomy" id="2823264"/>
    <lineage>
        <taxon>Eukaryota</taxon>
        <taxon>Fungi</taxon>
        <taxon>Dikarya</taxon>
        <taxon>Basidiomycota</taxon>
        <taxon>Agaricomycotina</taxon>
        <taxon>Agaricomycetes</taxon>
        <taxon>Agaricomycetidae</taxon>
        <taxon>Agaricales</taxon>
        <taxon>Marasmiineae</taxon>
        <taxon>Omphalotaceae</taxon>
        <taxon>Collybiopsis</taxon>
    </lineage>
</organism>
<dbReference type="AlphaFoldDB" id="A0A8H5M3H3"/>
<comment type="caution">
    <text evidence="2">The sequence shown here is derived from an EMBL/GenBank/DDBJ whole genome shotgun (WGS) entry which is preliminary data.</text>
</comment>
<name>A0A8H5M3H3_9AGAR</name>